<reference evidence="1" key="1">
    <citation type="submission" date="2022-07" db="EMBL/GenBank/DDBJ databases">
        <title>Complete genome of Vibrio japonicus strain JCM 31412T and phylogenomic assessment of the Nereis clade of the genus Vibrio.</title>
        <authorList>
            <person name="Shlafstein M.D."/>
            <person name="Emsley S.A."/>
            <person name="Ushijima B."/>
            <person name="Videau P."/>
            <person name="Saw J.H."/>
        </authorList>
    </citation>
    <scope>NUCLEOTIDE SEQUENCE</scope>
    <source>
        <strain evidence="1">JCM 31412</strain>
    </source>
</reference>
<dbReference type="RefSeq" id="WP_257085864.1">
    <property type="nucleotide sequence ID" value="NZ_CP102097.1"/>
</dbReference>
<gene>
    <name evidence="1" type="ORF">NP165_17825</name>
</gene>
<name>A0ABY5LL48_9VIBR</name>
<proteinExistence type="predicted"/>
<accession>A0ABY5LL48</accession>
<keyword evidence="2" id="KW-1185">Reference proteome</keyword>
<protein>
    <recommendedName>
        <fullName evidence="3">Cthe-2314-like HEPN domain-containing protein</fullName>
    </recommendedName>
</protein>
<sequence length="256" mass="29715">MVVVTIILALCLVISLAYIYKEKHSTNVVGESEVDTRIAKQEKLARFFLKSHITLGLKEYKDYSQVLEQKFREDREGRRADFDEECKQYSEVERAEIEEFYAKDFMEVSDMKLSLYRSSTLVSLYTFLESSLHKMCLYTQRKNGFAVEVSELRGEGIVRAKTYLEIHGIINSDSLNGVWSNLSSFNKVRNCLVHCNGYVDSYKNKKQIISIVNGSTYLSWDDKGKLVIDKAYLEFITGEVEKYLLEVHRQIFKKNA</sequence>
<dbReference type="EMBL" id="CP102097">
    <property type="protein sequence ID" value="UUM32156.1"/>
    <property type="molecule type" value="Genomic_DNA"/>
</dbReference>
<organism evidence="1 2">
    <name type="scientific">Vibrio japonicus</name>
    <dbReference type="NCBI Taxonomy" id="1824638"/>
    <lineage>
        <taxon>Bacteria</taxon>
        <taxon>Pseudomonadati</taxon>
        <taxon>Pseudomonadota</taxon>
        <taxon>Gammaproteobacteria</taxon>
        <taxon>Vibrionales</taxon>
        <taxon>Vibrionaceae</taxon>
        <taxon>Vibrio</taxon>
    </lineage>
</organism>
<evidence type="ECO:0000313" key="2">
    <source>
        <dbReference type="Proteomes" id="UP001058602"/>
    </source>
</evidence>
<dbReference type="Proteomes" id="UP001058602">
    <property type="component" value="Chromosome 2"/>
</dbReference>
<evidence type="ECO:0000313" key="1">
    <source>
        <dbReference type="EMBL" id="UUM32156.1"/>
    </source>
</evidence>
<evidence type="ECO:0008006" key="3">
    <source>
        <dbReference type="Google" id="ProtNLM"/>
    </source>
</evidence>